<dbReference type="AlphaFoldDB" id="A0A0Z8QSQ4"/>
<reference evidence="2 4" key="1">
    <citation type="submission" date="2016-02" db="EMBL/GenBank/DDBJ databases">
        <authorList>
            <consortium name="Pathogen Informatics"/>
        </authorList>
    </citation>
    <scope>NUCLEOTIDE SEQUENCE [LARGE SCALE GENOMIC DNA]</scope>
    <source>
        <strain evidence="2 4">SS1013</strain>
    </source>
</reference>
<keyword evidence="1" id="KW-1133">Transmembrane helix</keyword>
<feature type="transmembrane region" description="Helical" evidence="1">
    <location>
        <begin position="82"/>
        <end position="108"/>
    </location>
</feature>
<evidence type="ECO:0000256" key="1">
    <source>
        <dbReference type="SAM" id="Phobius"/>
    </source>
</evidence>
<evidence type="ECO:0000313" key="2">
    <source>
        <dbReference type="EMBL" id="CYW69664.1"/>
    </source>
</evidence>
<keyword evidence="1" id="KW-0812">Transmembrane</keyword>
<name>A0A0Z8QSQ4_STRSU</name>
<organism evidence="2 4">
    <name type="scientific">Streptococcus suis</name>
    <dbReference type="NCBI Taxonomy" id="1307"/>
    <lineage>
        <taxon>Bacteria</taxon>
        <taxon>Bacillati</taxon>
        <taxon>Bacillota</taxon>
        <taxon>Bacilli</taxon>
        <taxon>Lactobacillales</taxon>
        <taxon>Streptococcaceae</taxon>
        <taxon>Streptococcus</taxon>
    </lineage>
</organism>
<dbReference type="EMBL" id="JANFMP010000012">
    <property type="protein sequence ID" value="MDG4526964.1"/>
    <property type="molecule type" value="Genomic_DNA"/>
</dbReference>
<feature type="transmembrane region" description="Helical" evidence="1">
    <location>
        <begin position="322"/>
        <end position="343"/>
    </location>
</feature>
<dbReference type="RefSeq" id="WP_002939552.1">
    <property type="nucleotide sequence ID" value="NZ_CEIH01000076.1"/>
</dbReference>
<feature type="transmembrane region" description="Helical" evidence="1">
    <location>
        <begin position="355"/>
        <end position="372"/>
    </location>
</feature>
<dbReference type="Pfam" id="PF19528">
    <property type="entry name" value="DUF6056"/>
    <property type="match status" value="1"/>
</dbReference>
<dbReference type="Proteomes" id="UP000069526">
    <property type="component" value="Unassembled WGS sequence"/>
</dbReference>
<dbReference type="Proteomes" id="UP001152875">
    <property type="component" value="Unassembled WGS sequence"/>
</dbReference>
<dbReference type="EMBL" id="FIJK01000075">
    <property type="protein sequence ID" value="CYW69664.1"/>
    <property type="molecule type" value="Genomic_DNA"/>
</dbReference>
<feature type="transmembrane region" description="Helical" evidence="1">
    <location>
        <begin position="223"/>
        <end position="240"/>
    </location>
</feature>
<accession>A0A0Z8QSQ4</accession>
<gene>
    <name evidence="2" type="ORF">ERS132539_02173</name>
    <name evidence="3" type="ORF">NOL13_06030</name>
</gene>
<evidence type="ECO:0000313" key="4">
    <source>
        <dbReference type="Proteomes" id="UP000069526"/>
    </source>
</evidence>
<feature type="transmembrane region" description="Helical" evidence="1">
    <location>
        <begin position="299"/>
        <end position="316"/>
    </location>
</feature>
<proteinExistence type="predicted"/>
<sequence>MRTLVITKPKIKRIIICVILFLAIFFLNRMTLFTSDDFTYHFIYKGYFPTKDVERVNSLFSILTSQVNHWNLWNGRFVAHTMVQIVLMFPNIVFDILNTVAFLVLGLFVERFVVRLDSTKKQGNPELLVLIYLLLWWFLPEIGKTVLWVSGAGNYLWTSLIYLSFFYIILFKSKTSIFDGVSLGLLGFLAGGTNENAAPSVLLMGALYLFYEVVVNKNFQLQKWFSLFYMFAGFLLMMSSPGSQERGSAQFNIDFIITQLLTILRYQRSHFGILYAGTIIMLVFLLYRRMVDKEKIVKIFVFIIGHFASIYCLVFSPEIPDRVYFCSTIFLIIPYLYMFFILLKETPVKFFINKVLCAGILLTTMSYCFVFWDNYTTYKQVEQQYAQIFLAKEQGVDTVVLKRLTPSRTLYNAYNGTANLGPSEQDWFNSWMAVYFGIDKIQSVD</sequence>
<reference evidence="3" key="2">
    <citation type="submission" date="2022-07" db="EMBL/GenBank/DDBJ databases">
        <title>Whole Genome Sequencing of Streptococcus suis.</title>
        <authorList>
            <person name="Dai X."/>
            <person name="Huang J."/>
            <person name="Wang L."/>
        </authorList>
    </citation>
    <scope>NUCLEOTIDE SEQUENCE</scope>
    <source>
        <strain evidence="3">XNB2</strain>
    </source>
</reference>
<dbReference type="InterPro" id="IPR045691">
    <property type="entry name" value="DUF6056"/>
</dbReference>
<evidence type="ECO:0000313" key="3">
    <source>
        <dbReference type="EMBL" id="MDG4526964.1"/>
    </source>
</evidence>
<keyword evidence="1" id="KW-0472">Membrane</keyword>
<feature type="transmembrane region" description="Helical" evidence="1">
    <location>
        <begin position="129"/>
        <end position="149"/>
    </location>
</feature>
<feature type="transmembrane region" description="Helical" evidence="1">
    <location>
        <begin position="270"/>
        <end position="287"/>
    </location>
</feature>
<protein>
    <submittedName>
        <fullName evidence="3">DUF6056 family protein</fullName>
    </submittedName>
    <submittedName>
        <fullName evidence="2">Membrane protein</fullName>
    </submittedName>
</protein>
<feature type="transmembrane region" description="Helical" evidence="1">
    <location>
        <begin position="155"/>
        <end position="171"/>
    </location>
</feature>